<dbReference type="KEGG" id="spib:G8759_35470"/>
<dbReference type="PANTHER" id="PTHR11432">
    <property type="entry name" value="NADH DEHYDROGENASE SUBUNIT 1"/>
    <property type="match status" value="1"/>
</dbReference>
<evidence type="ECO:0000256" key="5">
    <source>
        <dbReference type="HAMAP-Rule" id="MF_01350"/>
    </source>
</evidence>
<comment type="subcellular location">
    <subcellularLocation>
        <location evidence="5 6">Cell membrane</location>
        <topology evidence="5 6">Multi-pass membrane protein</topology>
    </subcellularLocation>
    <subcellularLocation>
        <location evidence="1">Membrane</location>
        <topology evidence="1">Multi-pass membrane protein</topology>
    </subcellularLocation>
</comment>
<sequence>MDLTILIVKGIIILVIFGITLLIATYSTYAERKVAAFLQDRIGPNRAGPWGLLQPIADAGKMFFKEDFIPSQASKWLFILGPCLAMLTALMSSSVIPFADSIRFAWNKVNYEIPVQAIEINIGVLYIFGVVSLGVYGIMVGGWASNNKFSLLGAIRAASQNISYEIALGLSMIAILMMTGSLSVRAIVAEQASFFEWNVFTQPLGFVIFLTCAFAECNRTPFDLPECETELVGGYHTEYSSMKLGFYLFAEYINMFVSSAFISALYFGGFHYPFMNEVGSALEKSLGAIAGHNLATAIQFVVFFGKIFFFIFFFMWVRWTLPRFRYDQLMNLGWKTFIPLSILNVVVTGAGLLYNFKYATWLIAIVMIVLAVMSTARAPKQAVIPQRS</sequence>
<keyword evidence="4 5" id="KW-0472">Membrane</keyword>
<comment type="function">
    <text evidence="5">NDH-1 shuttles electrons from NADH, via FMN and iron-sulfur (Fe-S) centers, to quinones in the respiratory chain. The immediate electron acceptor for the enzyme in this species is believed to be ubiquinone. Couples the redox reaction to proton translocation (for every two electrons transferred, four hydrogen ions are translocated across the cytoplasmic membrane), and thus conserves the redox energy in a proton gradient. This subunit may bind ubiquinone.</text>
</comment>
<keyword evidence="5" id="KW-0830">Ubiquinone</keyword>
<feature type="transmembrane region" description="Helical" evidence="5">
    <location>
        <begin position="252"/>
        <end position="274"/>
    </location>
</feature>
<dbReference type="EC" id="7.1.1.-" evidence="5"/>
<dbReference type="HAMAP" id="MF_01350">
    <property type="entry name" value="NDH1_NuoH"/>
    <property type="match status" value="1"/>
</dbReference>
<feature type="transmembrane region" description="Helical" evidence="5">
    <location>
        <begin position="6"/>
        <end position="29"/>
    </location>
</feature>
<dbReference type="GO" id="GO:0048038">
    <property type="term" value="F:quinone binding"/>
    <property type="evidence" value="ECO:0007669"/>
    <property type="project" value="UniProtKB-KW"/>
</dbReference>
<keyword evidence="5" id="KW-1278">Translocase</keyword>
<feature type="transmembrane region" description="Helical" evidence="5">
    <location>
        <begin position="294"/>
        <end position="317"/>
    </location>
</feature>
<comment type="catalytic activity">
    <reaction evidence="5">
        <text>a quinone + NADH + 5 H(+)(in) = a quinol + NAD(+) + 4 H(+)(out)</text>
        <dbReference type="Rhea" id="RHEA:57888"/>
        <dbReference type="ChEBI" id="CHEBI:15378"/>
        <dbReference type="ChEBI" id="CHEBI:24646"/>
        <dbReference type="ChEBI" id="CHEBI:57540"/>
        <dbReference type="ChEBI" id="CHEBI:57945"/>
        <dbReference type="ChEBI" id="CHEBI:132124"/>
    </reaction>
</comment>
<gene>
    <name evidence="5 7" type="primary">nuoH</name>
    <name evidence="7" type="ORF">G8759_35470</name>
</gene>
<dbReference type="PANTHER" id="PTHR11432:SF3">
    <property type="entry name" value="NADH-UBIQUINONE OXIDOREDUCTASE CHAIN 1"/>
    <property type="match status" value="1"/>
</dbReference>
<evidence type="ECO:0000256" key="4">
    <source>
        <dbReference type="ARBA" id="ARBA00023136"/>
    </source>
</evidence>
<feature type="transmembrane region" description="Helical" evidence="5">
    <location>
        <begin position="360"/>
        <end position="378"/>
    </location>
</feature>
<feature type="transmembrane region" description="Helical" evidence="5">
    <location>
        <begin position="337"/>
        <end position="354"/>
    </location>
</feature>
<keyword evidence="3 5" id="KW-1133">Transmembrane helix</keyword>
<organism evidence="7 8">
    <name type="scientific">Spirosoma aureum</name>
    <dbReference type="NCBI Taxonomy" id="2692134"/>
    <lineage>
        <taxon>Bacteria</taxon>
        <taxon>Pseudomonadati</taxon>
        <taxon>Bacteroidota</taxon>
        <taxon>Cytophagia</taxon>
        <taxon>Cytophagales</taxon>
        <taxon>Cytophagaceae</taxon>
        <taxon>Spirosoma</taxon>
    </lineage>
</organism>
<comment type="subunit">
    <text evidence="5">NDH-1 is composed of 14 different subunits. Subunits NuoA, H, J, K, L, M, N constitute the membrane sector of the complex.</text>
</comment>
<keyword evidence="8" id="KW-1185">Reference proteome</keyword>
<reference evidence="7 8" key="1">
    <citation type="submission" date="2020-03" db="EMBL/GenBank/DDBJ databases">
        <authorList>
            <person name="Kim M.K."/>
        </authorList>
    </citation>
    <scope>NUCLEOTIDE SEQUENCE [LARGE SCALE GENOMIC DNA]</scope>
    <source>
        <strain evidence="7 8">BT328</strain>
    </source>
</reference>
<evidence type="ECO:0000256" key="1">
    <source>
        <dbReference type="ARBA" id="ARBA00004141"/>
    </source>
</evidence>
<feature type="transmembrane region" description="Helical" evidence="5">
    <location>
        <begin position="166"/>
        <end position="188"/>
    </location>
</feature>
<dbReference type="InterPro" id="IPR018086">
    <property type="entry name" value="NADH_UbQ_OxRdtase_su1_CS"/>
</dbReference>
<dbReference type="Pfam" id="PF00146">
    <property type="entry name" value="NADHdh"/>
    <property type="match status" value="1"/>
</dbReference>
<evidence type="ECO:0000256" key="3">
    <source>
        <dbReference type="ARBA" id="ARBA00022989"/>
    </source>
</evidence>
<evidence type="ECO:0000313" key="7">
    <source>
        <dbReference type="EMBL" id="QIP17569.1"/>
    </source>
</evidence>
<name>A0A6G9AZ00_9BACT</name>
<dbReference type="GO" id="GO:0005886">
    <property type="term" value="C:plasma membrane"/>
    <property type="evidence" value="ECO:0007669"/>
    <property type="project" value="UniProtKB-SubCell"/>
</dbReference>
<accession>A0A6G9AZ00</accession>
<dbReference type="PROSITE" id="PS00668">
    <property type="entry name" value="COMPLEX1_ND1_2"/>
    <property type="match status" value="1"/>
</dbReference>
<dbReference type="RefSeq" id="WP_167218523.1">
    <property type="nucleotide sequence ID" value="NZ_CP050063.1"/>
</dbReference>
<keyword evidence="5 6" id="KW-0520">NAD</keyword>
<evidence type="ECO:0000313" key="8">
    <source>
        <dbReference type="Proteomes" id="UP000501802"/>
    </source>
</evidence>
<dbReference type="NCBIfam" id="NF004741">
    <property type="entry name" value="PRK06076.1-2"/>
    <property type="match status" value="1"/>
</dbReference>
<feature type="transmembrane region" description="Helical" evidence="5">
    <location>
        <begin position="118"/>
        <end position="145"/>
    </location>
</feature>
<keyword evidence="5" id="KW-1003">Cell membrane</keyword>
<dbReference type="EMBL" id="CP050063">
    <property type="protein sequence ID" value="QIP17569.1"/>
    <property type="molecule type" value="Genomic_DNA"/>
</dbReference>
<dbReference type="AlphaFoldDB" id="A0A6G9AZ00"/>
<dbReference type="InterPro" id="IPR001694">
    <property type="entry name" value="NADH_UbQ_OxRdtase_su1/FPO"/>
</dbReference>
<dbReference type="GO" id="GO:0003954">
    <property type="term" value="F:NADH dehydrogenase activity"/>
    <property type="evidence" value="ECO:0007669"/>
    <property type="project" value="TreeGrafter"/>
</dbReference>
<keyword evidence="5" id="KW-0874">Quinone</keyword>
<keyword evidence="2 5" id="KW-0812">Transmembrane</keyword>
<dbReference type="Proteomes" id="UP000501802">
    <property type="component" value="Chromosome"/>
</dbReference>
<evidence type="ECO:0000256" key="6">
    <source>
        <dbReference type="RuleBase" id="RU000471"/>
    </source>
</evidence>
<evidence type="ECO:0000256" key="2">
    <source>
        <dbReference type="ARBA" id="ARBA00022692"/>
    </source>
</evidence>
<keyword evidence="7" id="KW-0560">Oxidoreductase</keyword>
<feature type="transmembrane region" description="Helical" evidence="5">
    <location>
        <begin position="76"/>
        <end position="98"/>
    </location>
</feature>
<protein>
    <recommendedName>
        <fullName evidence="5">NADH-quinone oxidoreductase subunit H</fullName>
        <ecNumber evidence="5">7.1.1.-</ecNumber>
    </recommendedName>
    <alternativeName>
        <fullName evidence="5">NADH dehydrogenase I subunit H</fullName>
    </alternativeName>
    <alternativeName>
        <fullName evidence="5">NDH-1 subunit H</fullName>
    </alternativeName>
</protein>
<proteinExistence type="inferred from homology"/>
<comment type="similarity">
    <text evidence="5 6">Belongs to the complex I subunit 1 family.</text>
</comment>
<dbReference type="GO" id="GO:0009060">
    <property type="term" value="P:aerobic respiration"/>
    <property type="evidence" value="ECO:0007669"/>
    <property type="project" value="TreeGrafter"/>
</dbReference>
<dbReference type="GO" id="GO:0016655">
    <property type="term" value="F:oxidoreductase activity, acting on NAD(P)H, quinone or similar compound as acceptor"/>
    <property type="evidence" value="ECO:0007669"/>
    <property type="project" value="UniProtKB-UniRule"/>
</dbReference>